<dbReference type="RefSeq" id="WP_048571242.1">
    <property type="nucleotide sequence ID" value="NZ_LFVU01000028.1"/>
</dbReference>
<dbReference type="EMBL" id="LFVU01000028">
    <property type="protein sequence ID" value="KMT20839.1"/>
    <property type="molecule type" value="Genomic_DNA"/>
</dbReference>
<sequence>MSDIKNNNSIHSEKNRMLICPRLNEYNETIDNHTIYNDSSQDSFPFYEYEYTLNENSNDPFSIDSEVREGDFHYNLMNRKIGNPNHDIDSDFSDKIFGDEMQYPNNFQVEVNRILRRIEFSDPNIFRFLATKGISYPMARRLVRRIIILTLRYSRSKL</sequence>
<protein>
    <submittedName>
        <fullName evidence="1">Uncharacterized protein</fullName>
    </submittedName>
</protein>
<dbReference type="STRING" id="1121307.CLCY_1c00730"/>
<comment type="caution">
    <text evidence="1">The sequence shown here is derived from an EMBL/GenBank/DDBJ whole genome shotgun (WGS) entry which is preliminary data.</text>
</comment>
<evidence type="ECO:0000313" key="2">
    <source>
        <dbReference type="Proteomes" id="UP000036756"/>
    </source>
</evidence>
<keyword evidence="2" id="KW-1185">Reference proteome</keyword>
<organism evidence="1 2">
    <name type="scientific">Clostridium cylindrosporum DSM 605</name>
    <dbReference type="NCBI Taxonomy" id="1121307"/>
    <lineage>
        <taxon>Bacteria</taxon>
        <taxon>Bacillati</taxon>
        <taxon>Bacillota</taxon>
        <taxon>Clostridia</taxon>
        <taxon>Eubacteriales</taxon>
        <taxon>Clostridiaceae</taxon>
        <taxon>Clostridium</taxon>
    </lineage>
</organism>
<dbReference type="AlphaFoldDB" id="A0A0J8D911"/>
<proteinExistence type="predicted"/>
<accession>A0A0J8D911</accession>
<reference evidence="1 2" key="1">
    <citation type="submission" date="2015-06" db="EMBL/GenBank/DDBJ databases">
        <title>Draft genome sequence of the purine-degrading Clostridium cylindrosporum HC-1 (DSM 605).</title>
        <authorList>
            <person name="Poehlein A."/>
            <person name="Schiel-Bengelsdorf B."/>
            <person name="Bengelsdorf F."/>
            <person name="Daniel R."/>
            <person name="Duerre P."/>
        </authorList>
    </citation>
    <scope>NUCLEOTIDE SEQUENCE [LARGE SCALE GENOMIC DNA]</scope>
    <source>
        <strain evidence="1 2">DSM 605</strain>
    </source>
</reference>
<evidence type="ECO:0000313" key="1">
    <source>
        <dbReference type="EMBL" id="KMT20839.1"/>
    </source>
</evidence>
<dbReference type="PATRIC" id="fig|1121307.3.peg.434"/>
<gene>
    <name evidence="1" type="ORF">CLCY_1c00730</name>
</gene>
<name>A0A0J8D911_CLOCY</name>
<dbReference type="Proteomes" id="UP000036756">
    <property type="component" value="Unassembled WGS sequence"/>
</dbReference>